<organism evidence="13 14">
    <name type="scientific">Leptospira ryugenii</name>
    <dbReference type="NCBI Taxonomy" id="1917863"/>
    <lineage>
        <taxon>Bacteria</taxon>
        <taxon>Pseudomonadati</taxon>
        <taxon>Spirochaetota</taxon>
        <taxon>Spirochaetia</taxon>
        <taxon>Leptospirales</taxon>
        <taxon>Leptospiraceae</taxon>
        <taxon>Leptospira</taxon>
    </lineage>
</organism>
<keyword evidence="8 11" id="KW-1133">Transmembrane helix</keyword>
<evidence type="ECO:0000256" key="8">
    <source>
        <dbReference type="ARBA" id="ARBA00022989"/>
    </source>
</evidence>
<reference evidence="13 14" key="1">
    <citation type="submission" date="2018-02" db="EMBL/GenBank/DDBJ databases">
        <title>Novel Leptospira species isolated from soil and water in Japan.</title>
        <authorList>
            <person name="Nakao R."/>
            <person name="Masuzawa T."/>
        </authorList>
    </citation>
    <scope>NUCLEOTIDE SEQUENCE [LARGE SCALE GENOMIC DNA]</scope>
    <source>
        <strain evidence="13 14">YH101</strain>
    </source>
</reference>
<protein>
    <submittedName>
        <fullName evidence="13">TonB-like protein</fullName>
    </submittedName>
</protein>
<comment type="subcellular location">
    <subcellularLocation>
        <location evidence="1">Cell inner membrane</location>
        <topology evidence="1">Single-pass membrane protein</topology>
        <orientation evidence="1">Periplasmic side</orientation>
    </subcellularLocation>
</comment>
<evidence type="ECO:0000256" key="9">
    <source>
        <dbReference type="ARBA" id="ARBA00023136"/>
    </source>
</evidence>
<keyword evidence="3" id="KW-0813">Transport</keyword>
<keyword evidence="5" id="KW-0997">Cell inner membrane</keyword>
<proteinExistence type="inferred from homology"/>
<evidence type="ECO:0000313" key="13">
    <source>
        <dbReference type="EMBL" id="GBF51198.1"/>
    </source>
</evidence>
<evidence type="ECO:0000313" key="14">
    <source>
        <dbReference type="Proteomes" id="UP000245133"/>
    </source>
</evidence>
<keyword evidence="4" id="KW-1003">Cell membrane</keyword>
<keyword evidence="6 11" id="KW-0812">Transmembrane</keyword>
<evidence type="ECO:0000256" key="6">
    <source>
        <dbReference type="ARBA" id="ARBA00022692"/>
    </source>
</evidence>
<evidence type="ECO:0000256" key="5">
    <source>
        <dbReference type="ARBA" id="ARBA00022519"/>
    </source>
</evidence>
<name>A0A2P2E2T6_9LEPT</name>
<dbReference type="GO" id="GO:0098797">
    <property type="term" value="C:plasma membrane protein complex"/>
    <property type="evidence" value="ECO:0007669"/>
    <property type="project" value="TreeGrafter"/>
</dbReference>
<evidence type="ECO:0000256" key="3">
    <source>
        <dbReference type="ARBA" id="ARBA00022448"/>
    </source>
</evidence>
<evidence type="ECO:0000259" key="12">
    <source>
        <dbReference type="PROSITE" id="PS52015"/>
    </source>
</evidence>
<dbReference type="PANTHER" id="PTHR33446:SF2">
    <property type="entry name" value="PROTEIN TONB"/>
    <property type="match status" value="1"/>
</dbReference>
<feature type="domain" description="TonB C-terminal" evidence="12">
    <location>
        <begin position="107"/>
        <end position="197"/>
    </location>
</feature>
<feature type="region of interest" description="Disordered" evidence="10">
    <location>
        <begin position="71"/>
        <end position="102"/>
    </location>
</feature>
<gene>
    <name evidence="13" type="ORF">LPTSP4_27300</name>
</gene>
<dbReference type="InterPro" id="IPR037682">
    <property type="entry name" value="TonB_C"/>
</dbReference>
<comment type="caution">
    <text evidence="13">The sequence shown here is derived from an EMBL/GenBank/DDBJ whole genome shotgun (WGS) entry which is preliminary data.</text>
</comment>
<evidence type="ECO:0000256" key="7">
    <source>
        <dbReference type="ARBA" id="ARBA00022927"/>
    </source>
</evidence>
<evidence type="ECO:0000256" key="2">
    <source>
        <dbReference type="ARBA" id="ARBA00006555"/>
    </source>
</evidence>
<dbReference type="PANTHER" id="PTHR33446">
    <property type="entry name" value="PROTEIN TONB-RELATED"/>
    <property type="match status" value="1"/>
</dbReference>
<dbReference type="InterPro" id="IPR051045">
    <property type="entry name" value="TonB-dependent_transducer"/>
</dbReference>
<dbReference type="NCBIfam" id="TIGR01352">
    <property type="entry name" value="tonB_Cterm"/>
    <property type="match status" value="1"/>
</dbReference>
<keyword evidence="14" id="KW-1185">Reference proteome</keyword>
<dbReference type="Gene3D" id="3.30.1150.10">
    <property type="match status" value="1"/>
</dbReference>
<feature type="compositionally biased region" description="Basic and acidic residues" evidence="10">
    <location>
        <begin position="75"/>
        <end position="96"/>
    </location>
</feature>
<dbReference type="SUPFAM" id="SSF74653">
    <property type="entry name" value="TolA/TonB C-terminal domain"/>
    <property type="match status" value="1"/>
</dbReference>
<comment type="similarity">
    <text evidence="2">Belongs to the TonB family.</text>
</comment>
<evidence type="ECO:0000256" key="10">
    <source>
        <dbReference type="SAM" id="MobiDB-lite"/>
    </source>
</evidence>
<dbReference type="PROSITE" id="PS52015">
    <property type="entry name" value="TONB_CTD"/>
    <property type="match status" value="1"/>
</dbReference>
<keyword evidence="9 11" id="KW-0472">Membrane</keyword>
<dbReference type="Pfam" id="PF03544">
    <property type="entry name" value="TonB_C"/>
    <property type="match status" value="1"/>
</dbReference>
<feature type="transmembrane region" description="Helical" evidence="11">
    <location>
        <begin position="21"/>
        <end position="43"/>
    </location>
</feature>
<dbReference type="InterPro" id="IPR006260">
    <property type="entry name" value="TonB/TolA_C"/>
</dbReference>
<dbReference type="EMBL" id="BFBB01000008">
    <property type="protein sequence ID" value="GBF51198.1"/>
    <property type="molecule type" value="Genomic_DNA"/>
</dbReference>
<accession>A0A2P2E2T6</accession>
<dbReference type="GO" id="GO:0015031">
    <property type="term" value="P:protein transport"/>
    <property type="evidence" value="ECO:0007669"/>
    <property type="project" value="UniProtKB-KW"/>
</dbReference>
<dbReference type="AlphaFoldDB" id="A0A2P2E2T6"/>
<dbReference type="GO" id="GO:0055085">
    <property type="term" value="P:transmembrane transport"/>
    <property type="evidence" value="ECO:0007669"/>
    <property type="project" value="InterPro"/>
</dbReference>
<keyword evidence="7" id="KW-0653">Protein transport</keyword>
<dbReference type="Proteomes" id="UP000245133">
    <property type="component" value="Unassembled WGS sequence"/>
</dbReference>
<evidence type="ECO:0000256" key="4">
    <source>
        <dbReference type="ARBA" id="ARBA00022475"/>
    </source>
</evidence>
<sequence length="197" mass="21856">MNTIALPRRSKRQMVHRFIDRYRMEVGLALSVTIQLLVLFFWYTPSFESNSLDDLIEEVAFIDNVQITEPVSESKPTDGDFDLTDKEKEEKKEDPRVAGASDPIVSGATSPVDLTPNVRPEYTDEAKSQGITGTLTLEVVIADTGEVLRVRSVGKTLGAGLEQAAIATYKRKRFSPSILEGKAITVKVLVPIRFTLN</sequence>
<evidence type="ECO:0000256" key="11">
    <source>
        <dbReference type="SAM" id="Phobius"/>
    </source>
</evidence>
<evidence type="ECO:0000256" key="1">
    <source>
        <dbReference type="ARBA" id="ARBA00004383"/>
    </source>
</evidence>
<dbReference type="GO" id="GO:0031992">
    <property type="term" value="F:energy transducer activity"/>
    <property type="evidence" value="ECO:0007669"/>
    <property type="project" value="TreeGrafter"/>
</dbReference>